<gene>
    <name evidence="1" type="ORF">QNI22_07955</name>
</gene>
<dbReference type="InterPro" id="IPR018673">
    <property type="entry name" value="DUF2141"/>
</dbReference>
<sequence>MRKKIVFCMSVIGLIFVTFSFSLRAQNRQIKVSGIRSEKGKIIVSIFKNAESYESEKPFKRLVFDKKDLTNGSMIVSVPLESGVYGMAMVDDENNNGEIDKNFVGIPQEGFGFSNFFLTKMKKPAFDEFKVNLSSTNTGVEMKVKYL</sequence>
<evidence type="ECO:0000313" key="1">
    <source>
        <dbReference type="EMBL" id="MDJ1500574.1"/>
    </source>
</evidence>
<name>A0AAE3R3B0_9BACT</name>
<protein>
    <submittedName>
        <fullName evidence="1">DUF2141 domain-containing protein</fullName>
    </submittedName>
</protein>
<organism evidence="1 2">
    <name type="scientific">Xanthocytophaga agilis</name>
    <dbReference type="NCBI Taxonomy" id="3048010"/>
    <lineage>
        <taxon>Bacteria</taxon>
        <taxon>Pseudomonadati</taxon>
        <taxon>Bacteroidota</taxon>
        <taxon>Cytophagia</taxon>
        <taxon>Cytophagales</taxon>
        <taxon>Rhodocytophagaceae</taxon>
        <taxon>Xanthocytophaga</taxon>
    </lineage>
</organism>
<accession>A0AAE3R3B0</accession>
<dbReference type="Pfam" id="PF09912">
    <property type="entry name" value="DUF2141"/>
    <property type="match status" value="1"/>
</dbReference>
<dbReference type="AlphaFoldDB" id="A0AAE3R3B0"/>
<evidence type="ECO:0000313" key="2">
    <source>
        <dbReference type="Proteomes" id="UP001232063"/>
    </source>
</evidence>
<dbReference type="RefSeq" id="WP_314510099.1">
    <property type="nucleotide sequence ID" value="NZ_JASJOU010000002.1"/>
</dbReference>
<comment type="caution">
    <text evidence="1">The sequence shown here is derived from an EMBL/GenBank/DDBJ whole genome shotgun (WGS) entry which is preliminary data.</text>
</comment>
<dbReference type="EMBL" id="JASJOU010000002">
    <property type="protein sequence ID" value="MDJ1500574.1"/>
    <property type="molecule type" value="Genomic_DNA"/>
</dbReference>
<keyword evidence="2" id="KW-1185">Reference proteome</keyword>
<dbReference type="Proteomes" id="UP001232063">
    <property type="component" value="Unassembled WGS sequence"/>
</dbReference>
<reference evidence="1" key="1">
    <citation type="submission" date="2023-05" db="EMBL/GenBank/DDBJ databases">
        <authorList>
            <person name="Zhang X."/>
        </authorList>
    </citation>
    <scope>NUCLEOTIDE SEQUENCE</scope>
    <source>
        <strain evidence="1">BD1B2-1</strain>
    </source>
</reference>
<proteinExistence type="predicted"/>